<evidence type="ECO:0000313" key="3">
    <source>
        <dbReference type="EMBL" id="PWA50077.1"/>
    </source>
</evidence>
<evidence type="ECO:0000313" key="4">
    <source>
        <dbReference type="Proteomes" id="UP000245207"/>
    </source>
</evidence>
<accession>A0A2U1LM41</accession>
<proteinExistence type="predicted"/>
<sequence length="1479" mass="169045">MAGELSEMMSKITVNEAEDEVVGYEAESQNGGIRRAVRTLLGRVHTDRTYSFQRMKKALFAAWRPRRSINFKELDSNMFMVQFDHYVDFKRVLEDGPWSFERNLVVLKSTENDELPTETDMSKAYFWIRFLNMPLSRRNKSSVRRIAAKLGDVIDVDDAYFENRSKHIRAKVMINILNPLCRFINVINLQNEKVRVYIQYEKLPNYCYWCGLLGHIEKECLTKPLEIDGKTFKDWPFQEHLRASNSWEDGQSWGAQTPVYANICNSQNHIKSIGDGVNQDDSNSGMIKTSDNEKFKNDNMDLGNIDGNSYNPVELELQGNNDTINHVLEVPKLKETDVKQSNLVSTDPIVQNSSFGGAIIDGNNGNVIAQEKLKPIQTITTSPSQLKAMSQDMLNNNTGIIVDPFYDTKENQSESYVSTNQPKMWKRRARVGVGNCLNNGATGDIHGGKRSYEDCSSVGDMDVDVVKKPKESRDSTLTASVAGLGNPWTVRHLRTLVKDFSPTIMFLMETRMRDSEVTGLKFSFPQYNLLVVNSLGRAGGLLLFWKKECDLTVTTYSRNHIDFVVKEENGNVWRGTGIYGWPKQQEKHLTWALLRSLRLNQIGSWVCFGDFNEILYAFEKMGRRGSNTTEMTAFHQACNICQLEDMEAIGVKFTWNNGRRGDDNVKKRLDRFLANSEWSALYPRASFQNLARIASDHSPIVCLLEPLVKKKTRMFRFERMWLRDESINDVVRDAWANGLTTGLQRDPCAIVGECATRLSEWNKNTFGHVQKSIRLKQKRLQMLQSCFDASTRDEQHVLREEIKELLTREEVMWKQRSRIQWLRDGDKNTRFFHTRATSRNKRNNILRLKGEDGRWVDNENDVCGLVSAYFSDLFTSSSPQDCDSVVEDIDQILTDNDILTLEKHVTAKEVYDALMQMSPSSGQLINYEKSEVTFSANVEPHVRTPLNCFWWGDGIKENPIRWCSWDKMCVSKFRGGLGFRHFGMFNRSLLAKQAWRMITTPTTLAAKVLKARYFPRSSFFDANVGYRPSYIWRSLVAVKEIVQKGSKWNIGNGRQVNVWEDYWLEDHRCLGPKPNNCEVTYVRDLLNNEGDDWNHELLMALFPRSISNKITTCFVNQSTPDTLYWHSGSGGQFSCKSAYYIALETSEGIMENISEETNTLLRAIWKAKVPIKVKLFLWRVWKNYVPTIDNLQARGLNLASGSCTYCDHVGEDVIHVLFKCPQAKQVWDRCSFGRFYDTAGAVMLDDFCHLILNKFSMGWENYLMILWGLWTRRNRQFHGQISERDASVEVLARTLLVDYHKANEREPGTSHEASVKWVKPQGDCIKINCDASWLKESGKAGLGFVARNDYGDVLLSGARAECYASSPLEAEAKAILWAINHANNKGYSKVIFESDSMCLVNALQKGTTLLQVASIFEQITCNSLAFRLCTWSFVKRDGNKVAHSIANWALGCNGEIILEGSVPECSCKFVTEDVLSSNI</sequence>
<dbReference type="CDD" id="cd06222">
    <property type="entry name" value="RNase_H_like"/>
    <property type="match status" value="1"/>
</dbReference>
<dbReference type="SUPFAM" id="SSF53098">
    <property type="entry name" value="Ribonuclease H-like"/>
    <property type="match status" value="1"/>
</dbReference>
<organism evidence="3 4">
    <name type="scientific">Artemisia annua</name>
    <name type="common">Sweet wormwood</name>
    <dbReference type="NCBI Taxonomy" id="35608"/>
    <lineage>
        <taxon>Eukaryota</taxon>
        <taxon>Viridiplantae</taxon>
        <taxon>Streptophyta</taxon>
        <taxon>Embryophyta</taxon>
        <taxon>Tracheophyta</taxon>
        <taxon>Spermatophyta</taxon>
        <taxon>Magnoliopsida</taxon>
        <taxon>eudicotyledons</taxon>
        <taxon>Gunneridae</taxon>
        <taxon>Pentapetalae</taxon>
        <taxon>asterids</taxon>
        <taxon>campanulids</taxon>
        <taxon>Asterales</taxon>
        <taxon>Asteraceae</taxon>
        <taxon>Asteroideae</taxon>
        <taxon>Anthemideae</taxon>
        <taxon>Artemisiinae</taxon>
        <taxon>Artemisia</taxon>
    </lineage>
</organism>
<dbReference type="Gene3D" id="3.60.10.10">
    <property type="entry name" value="Endonuclease/exonuclease/phosphatase"/>
    <property type="match status" value="1"/>
</dbReference>
<gene>
    <name evidence="3" type="ORF">CTI12_AA476310</name>
</gene>
<protein>
    <submittedName>
        <fullName evidence="3">Reverse transcriptase</fullName>
    </submittedName>
</protein>
<dbReference type="Pfam" id="PF13966">
    <property type="entry name" value="zf-RVT"/>
    <property type="match status" value="1"/>
</dbReference>
<dbReference type="GO" id="GO:0004523">
    <property type="term" value="F:RNA-DNA hybrid ribonuclease activity"/>
    <property type="evidence" value="ECO:0007669"/>
    <property type="project" value="InterPro"/>
</dbReference>
<dbReference type="InterPro" id="IPR025836">
    <property type="entry name" value="Zn_knuckle_CX2CX4HX4C"/>
</dbReference>
<dbReference type="InterPro" id="IPR025558">
    <property type="entry name" value="DUF4283"/>
</dbReference>
<dbReference type="Gene3D" id="3.30.420.10">
    <property type="entry name" value="Ribonuclease H-like superfamily/Ribonuclease H"/>
    <property type="match status" value="1"/>
</dbReference>
<dbReference type="InterPro" id="IPR002156">
    <property type="entry name" value="RNaseH_domain"/>
</dbReference>
<keyword evidence="1" id="KW-0863">Zinc-finger</keyword>
<dbReference type="GO" id="GO:0008270">
    <property type="term" value="F:zinc ion binding"/>
    <property type="evidence" value="ECO:0007669"/>
    <property type="project" value="UniProtKB-KW"/>
</dbReference>
<dbReference type="InterPro" id="IPR026960">
    <property type="entry name" value="RVT-Znf"/>
</dbReference>
<dbReference type="InterPro" id="IPR044730">
    <property type="entry name" value="RNase_H-like_dom_plant"/>
</dbReference>
<keyword evidence="1" id="KW-0862">Zinc</keyword>
<dbReference type="InterPro" id="IPR036397">
    <property type="entry name" value="RNaseH_sf"/>
</dbReference>
<dbReference type="Pfam" id="PF14111">
    <property type="entry name" value="DUF4283"/>
    <property type="match status" value="1"/>
</dbReference>
<dbReference type="Pfam" id="PF14392">
    <property type="entry name" value="zf-CCHC_4"/>
    <property type="match status" value="1"/>
</dbReference>
<dbReference type="InterPro" id="IPR005135">
    <property type="entry name" value="Endo/exonuclease/phosphatase"/>
</dbReference>
<dbReference type="PANTHER" id="PTHR47074:SF11">
    <property type="entry name" value="REVERSE TRANSCRIPTASE-LIKE PROTEIN"/>
    <property type="match status" value="1"/>
</dbReference>
<dbReference type="InterPro" id="IPR012337">
    <property type="entry name" value="RNaseH-like_sf"/>
</dbReference>
<dbReference type="STRING" id="35608.A0A2U1LM41"/>
<dbReference type="InterPro" id="IPR052929">
    <property type="entry name" value="RNase_H-like_EbsB-rel"/>
</dbReference>
<dbReference type="InterPro" id="IPR001878">
    <property type="entry name" value="Znf_CCHC"/>
</dbReference>
<keyword evidence="3" id="KW-0695">RNA-directed DNA polymerase</keyword>
<keyword evidence="1" id="KW-0479">Metal-binding</keyword>
<dbReference type="SUPFAM" id="SSF56219">
    <property type="entry name" value="DNase I-like"/>
    <property type="match status" value="1"/>
</dbReference>
<name>A0A2U1LM41_ARTAN</name>
<evidence type="ECO:0000256" key="1">
    <source>
        <dbReference type="PROSITE-ProRule" id="PRU00047"/>
    </source>
</evidence>
<keyword evidence="3" id="KW-0548">Nucleotidyltransferase</keyword>
<dbReference type="GO" id="GO:0003676">
    <property type="term" value="F:nucleic acid binding"/>
    <property type="evidence" value="ECO:0007669"/>
    <property type="project" value="InterPro"/>
</dbReference>
<dbReference type="InterPro" id="IPR036691">
    <property type="entry name" value="Endo/exonu/phosph_ase_sf"/>
</dbReference>
<dbReference type="Pfam" id="PF03372">
    <property type="entry name" value="Exo_endo_phos"/>
    <property type="match status" value="1"/>
</dbReference>
<dbReference type="OrthoDB" id="428918at2759"/>
<dbReference type="EMBL" id="PKPP01008672">
    <property type="protein sequence ID" value="PWA50077.1"/>
    <property type="molecule type" value="Genomic_DNA"/>
</dbReference>
<dbReference type="Proteomes" id="UP000245207">
    <property type="component" value="Unassembled WGS sequence"/>
</dbReference>
<feature type="domain" description="CCHC-type" evidence="2">
    <location>
        <begin position="207"/>
        <end position="220"/>
    </location>
</feature>
<dbReference type="Pfam" id="PF13456">
    <property type="entry name" value="RVT_3"/>
    <property type="match status" value="1"/>
</dbReference>
<dbReference type="PANTHER" id="PTHR47074">
    <property type="entry name" value="BNAC02G40300D PROTEIN"/>
    <property type="match status" value="1"/>
</dbReference>
<evidence type="ECO:0000259" key="2">
    <source>
        <dbReference type="PROSITE" id="PS50158"/>
    </source>
</evidence>
<comment type="caution">
    <text evidence="3">The sequence shown here is derived from an EMBL/GenBank/DDBJ whole genome shotgun (WGS) entry which is preliminary data.</text>
</comment>
<keyword evidence="4" id="KW-1185">Reference proteome</keyword>
<dbReference type="PROSITE" id="PS50158">
    <property type="entry name" value="ZF_CCHC"/>
    <property type="match status" value="1"/>
</dbReference>
<dbReference type="GO" id="GO:0003964">
    <property type="term" value="F:RNA-directed DNA polymerase activity"/>
    <property type="evidence" value="ECO:0007669"/>
    <property type="project" value="UniProtKB-KW"/>
</dbReference>
<reference evidence="3 4" key="1">
    <citation type="journal article" date="2018" name="Mol. Plant">
        <title>The genome of Artemisia annua provides insight into the evolution of Asteraceae family and artemisinin biosynthesis.</title>
        <authorList>
            <person name="Shen Q."/>
            <person name="Zhang L."/>
            <person name="Liao Z."/>
            <person name="Wang S."/>
            <person name="Yan T."/>
            <person name="Shi P."/>
            <person name="Liu M."/>
            <person name="Fu X."/>
            <person name="Pan Q."/>
            <person name="Wang Y."/>
            <person name="Lv Z."/>
            <person name="Lu X."/>
            <person name="Zhang F."/>
            <person name="Jiang W."/>
            <person name="Ma Y."/>
            <person name="Chen M."/>
            <person name="Hao X."/>
            <person name="Li L."/>
            <person name="Tang Y."/>
            <person name="Lv G."/>
            <person name="Zhou Y."/>
            <person name="Sun X."/>
            <person name="Brodelius P.E."/>
            <person name="Rose J.K.C."/>
            <person name="Tang K."/>
        </authorList>
    </citation>
    <scope>NUCLEOTIDE SEQUENCE [LARGE SCALE GENOMIC DNA]</scope>
    <source>
        <strain evidence="4">cv. Huhao1</strain>
        <tissue evidence="3">Leaf</tissue>
    </source>
</reference>
<keyword evidence="3" id="KW-0808">Transferase</keyword>